<sequence length="199" mass="21410">MILIEVSQVDADLLPITPLKQHLHLGSGFAEDSAQDSILEGYLRAALSAIEGRTGQVIYQRQLRWIVNGWSRPEGQPFPVAPVVSFDGLTLIDAAGAETEEPQENYDLQLDPFEPRLRAVSGALPKLPAGGRAEVLITAGAATNWGTVPPDLAQAVLLMAAHYYEYRHDVALGKGCTPFGVTALLERYRPIRIGLGGGA</sequence>
<dbReference type="CDD" id="cd08054">
    <property type="entry name" value="gp6"/>
    <property type="match status" value="1"/>
</dbReference>
<dbReference type="InterPro" id="IPR011738">
    <property type="entry name" value="Phage_CHP"/>
</dbReference>
<name>A0A1X6YS91_9RHOB</name>
<dbReference type="Gene3D" id="1.10.3230.30">
    <property type="entry name" value="Phage gp6-like head-tail connector protein"/>
    <property type="match status" value="1"/>
</dbReference>
<protein>
    <submittedName>
        <fullName evidence="1">Phage gp6-like head-tail connector protein</fullName>
    </submittedName>
</protein>
<accession>A0A1X6YS91</accession>
<dbReference type="NCBIfam" id="TIGR02215">
    <property type="entry name" value="phage_chp_gp8"/>
    <property type="match status" value="1"/>
</dbReference>
<reference evidence="2" key="1">
    <citation type="submission" date="2017-03" db="EMBL/GenBank/DDBJ databases">
        <authorList>
            <person name="Rodrigo-Torres L."/>
            <person name="Arahal R.D."/>
            <person name="Lucena T."/>
        </authorList>
    </citation>
    <scope>NUCLEOTIDE SEQUENCE [LARGE SCALE GENOMIC DNA]</scope>
    <source>
        <strain evidence="2">CECT 7751</strain>
    </source>
</reference>
<dbReference type="OrthoDB" id="8478788at2"/>
<evidence type="ECO:0000313" key="1">
    <source>
        <dbReference type="EMBL" id="SLN27886.1"/>
    </source>
</evidence>
<dbReference type="Proteomes" id="UP000193963">
    <property type="component" value="Unassembled WGS sequence"/>
</dbReference>
<evidence type="ECO:0000313" key="2">
    <source>
        <dbReference type="Proteomes" id="UP000193963"/>
    </source>
</evidence>
<proteinExistence type="predicted"/>
<gene>
    <name evidence="1" type="ORF">PSM7751_01086</name>
</gene>
<dbReference type="RefSeq" id="WP_085887276.1">
    <property type="nucleotide sequence ID" value="NZ_FWFN01000002.1"/>
</dbReference>
<keyword evidence="2" id="KW-1185">Reference proteome</keyword>
<organism evidence="1 2">
    <name type="scientific">Pseudooceanicola marinus</name>
    <dbReference type="NCBI Taxonomy" id="396013"/>
    <lineage>
        <taxon>Bacteria</taxon>
        <taxon>Pseudomonadati</taxon>
        <taxon>Pseudomonadota</taxon>
        <taxon>Alphaproteobacteria</taxon>
        <taxon>Rhodobacterales</taxon>
        <taxon>Paracoccaceae</taxon>
        <taxon>Pseudooceanicola</taxon>
    </lineage>
</organism>
<dbReference type="AlphaFoldDB" id="A0A1X6YS91"/>
<dbReference type="EMBL" id="FWFN01000002">
    <property type="protein sequence ID" value="SLN27886.1"/>
    <property type="molecule type" value="Genomic_DNA"/>
</dbReference>